<dbReference type="InterPro" id="IPR036259">
    <property type="entry name" value="MFS_trans_sf"/>
</dbReference>
<dbReference type="InterPro" id="IPR011701">
    <property type="entry name" value="MFS"/>
</dbReference>
<feature type="transmembrane region" description="Helical" evidence="1">
    <location>
        <begin position="370"/>
        <end position="390"/>
    </location>
</feature>
<dbReference type="Gene3D" id="1.20.1250.20">
    <property type="entry name" value="MFS general substrate transporter like domains"/>
    <property type="match status" value="1"/>
</dbReference>
<feature type="transmembrane region" description="Helical" evidence="1">
    <location>
        <begin position="74"/>
        <end position="95"/>
    </location>
</feature>
<accession>A0A0G0K1C3</accession>
<feature type="transmembrane region" description="Helical" evidence="1">
    <location>
        <begin position="12"/>
        <end position="36"/>
    </location>
</feature>
<dbReference type="EMBL" id="LBTH01000059">
    <property type="protein sequence ID" value="KKQ34446.1"/>
    <property type="molecule type" value="Genomic_DNA"/>
</dbReference>
<dbReference type="GO" id="GO:0022857">
    <property type="term" value="F:transmembrane transporter activity"/>
    <property type="evidence" value="ECO:0007669"/>
    <property type="project" value="InterPro"/>
</dbReference>
<proteinExistence type="predicted"/>
<feature type="transmembrane region" description="Helical" evidence="1">
    <location>
        <begin position="171"/>
        <end position="192"/>
    </location>
</feature>
<dbReference type="SUPFAM" id="SSF103473">
    <property type="entry name" value="MFS general substrate transporter"/>
    <property type="match status" value="1"/>
</dbReference>
<keyword evidence="1" id="KW-1133">Transmembrane helix</keyword>
<sequence length="402" mass="46212">MTFAELSNNTKNTLYSIFFSEASKALVYIFINAFIWTKTNSSISLMLYNIGLFIGLPIAFYINGLLVNKINFKYLYGVGILCKSLINLIFVILGIVNNPVILVFGLIYGFFNGLFWANRNYITLKSTNKNNRVFFTSTEYNIETILSLFIPLLIGWFITLGAKYEVYSKDFAYIIIMFIGFILAAISIKFIFQTDLELKLRPKYLGIKAETDWQIIRMYRILRGIFDGFVMFFPTLIILYFLKEEGILGTLESASTLLIVVLTFLIGKANKIEQRHKIYAAQAGMFILDTIFLLIFFNPVSIILFKLIIVINKPFHAIAFGPIYMNSIDKKPEYNSFAYIADSELMLNIGRIIGILIIILVILFTNERSALRYAPALLTIMQIPLIFLYVHLNRKYRSLLVD</sequence>
<evidence type="ECO:0000313" key="2">
    <source>
        <dbReference type="EMBL" id="KKQ34446.1"/>
    </source>
</evidence>
<evidence type="ECO:0000256" key="1">
    <source>
        <dbReference type="SAM" id="Phobius"/>
    </source>
</evidence>
<feature type="transmembrane region" description="Helical" evidence="1">
    <location>
        <begin position="221"/>
        <end position="241"/>
    </location>
</feature>
<feature type="transmembrane region" description="Helical" evidence="1">
    <location>
        <begin position="247"/>
        <end position="266"/>
    </location>
</feature>
<comment type="caution">
    <text evidence="2">The sequence shown here is derived from an EMBL/GenBank/DDBJ whole genome shotgun (WGS) entry which is preliminary data.</text>
</comment>
<feature type="transmembrane region" description="Helical" evidence="1">
    <location>
        <begin position="101"/>
        <end position="119"/>
    </location>
</feature>
<reference evidence="2 3" key="1">
    <citation type="journal article" date="2015" name="Nature">
        <title>rRNA introns, odd ribosomes, and small enigmatic genomes across a large radiation of phyla.</title>
        <authorList>
            <person name="Brown C.T."/>
            <person name="Hug L.A."/>
            <person name="Thomas B.C."/>
            <person name="Sharon I."/>
            <person name="Castelle C.J."/>
            <person name="Singh A."/>
            <person name="Wilkins M.J."/>
            <person name="Williams K.H."/>
            <person name="Banfield J.F."/>
        </authorList>
    </citation>
    <scope>NUCLEOTIDE SEQUENCE [LARGE SCALE GENOMIC DNA]</scope>
</reference>
<feature type="transmembrane region" description="Helical" evidence="1">
    <location>
        <begin position="42"/>
        <end position="62"/>
    </location>
</feature>
<keyword evidence="1" id="KW-0812">Transmembrane</keyword>
<dbReference type="Pfam" id="PF07690">
    <property type="entry name" value="MFS_1"/>
    <property type="match status" value="1"/>
</dbReference>
<name>A0A0G0K1C3_9BACT</name>
<gene>
    <name evidence="2" type="ORF">US52_C0059G0010</name>
</gene>
<organism evidence="2 3">
    <name type="scientific">candidate division WS6 bacterium GW2011_GWA2_37_6</name>
    <dbReference type="NCBI Taxonomy" id="1619087"/>
    <lineage>
        <taxon>Bacteria</taxon>
        <taxon>Candidatus Dojkabacteria</taxon>
    </lineage>
</organism>
<feature type="transmembrane region" description="Helical" evidence="1">
    <location>
        <begin position="140"/>
        <end position="159"/>
    </location>
</feature>
<dbReference type="Proteomes" id="UP000034852">
    <property type="component" value="Unassembled WGS sequence"/>
</dbReference>
<evidence type="ECO:0008006" key="4">
    <source>
        <dbReference type="Google" id="ProtNLM"/>
    </source>
</evidence>
<dbReference type="AlphaFoldDB" id="A0A0G0K1C3"/>
<protein>
    <recommendedName>
        <fullName evidence="4">MFS transporter</fullName>
    </recommendedName>
</protein>
<feature type="transmembrane region" description="Helical" evidence="1">
    <location>
        <begin position="345"/>
        <end position="364"/>
    </location>
</feature>
<keyword evidence="1" id="KW-0472">Membrane</keyword>
<evidence type="ECO:0000313" key="3">
    <source>
        <dbReference type="Proteomes" id="UP000034852"/>
    </source>
</evidence>